<name>A0A0V0U4W5_9BILA</name>
<dbReference type="EMBL" id="JYDJ01000060">
    <property type="protein sequence ID" value="KRX46320.1"/>
    <property type="molecule type" value="Genomic_DNA"/>
</dbReference>
<sequence>MYLRSCLSGAARQAIDGIITSAENHPAVVQLLLDCFYRASDILDAHILEMKHDVIKERELQQLDSAYALAAYVKDTEQNSASSNQRAGKLIPVYDLPRESLIVIPARRYFDTMNLEDLFEELQPTLEQSVIIVSLPYFFSSVRLIHPCNKLFFTGYLSPVVADRLARTHQTIVAMAMQQADNLFIELQIYKGNESFR</sequence>
<dbReference type="OrthoDB" id="7444419at2759"/>
<dbReference type="Proteomes" id="UP000055048">
    <property type="component" value="Unassembled WGS sequence"/>
</dbReference>
<evidence type="ECO:0000313" key="2">
    <source>
        <dbReference type="Proteomes" id="UP000055048"/>
    </source>
</evidence>
<comment type="caution">
    <text evidence="1">The sequence shown here is derived from an EMBL/GenBank/DDBJ whole genome shotgun (WGS) entry which is preliminary data.</text>
</comment>
<proteinExistence type="predicted"/>
<protein>
    <submittedName>
        <fullName evidence="1">Uncharacterized protein</fullName>
    </submittedName>
</protein>
<gene>
    <name evidence="1" type="ORF">T05_14381</name>
</gene>
<keyword evidence="2" id="KW-1185">Reference proteome</keyword>
<reference evidence="1 2" key="1">
    <citation type="submission" date="2015-01" db="EMBL/GenBank/DDBJ databases">
        <title>Evolution of Trichinella species and genotypes.</title>
        <authorList>
            <person name="Korhonen P.K."/>
            <person name="Edoardo P."/>
            <person name="Giuseppe L.R."/>
            <person name="Gasser R.B."/>
        </authorList>
    </citation>
    <scope>NUCLEOTIDE SEQUENCE [LARGE SCALE GENOMIC DNA]</scope>
    <source>
        <strain evidence="1">ISS417</strain>
    </source>
</reference>
<accession>A0A0V0U4W5</accession>
<evidence type="ECO:0000313" key="1">
    <source>
        <dbReference type="EMBL" id="KRX46320.1"/>
    </source>
</evidence>
<dbReference type="AlphaFoldDB" id="A0A0V0U4W5"/>
<organism evidence="1 2">
    <name type="scientific">Trichinella murrelli</name>
    <dbReference type="NCBI Taxonomy" id="144512"/>
    <lineage>
        <taxon>Eukaryota</taxon>
        <taxon>Metazoa</taxon>
        <taxon>Ecdysozoa</taxon>
        <taxon>Nematoda</taxon>
        <taxon>Enoplea</taxon>
        <taxon>Dorylaimia</taxon>
        <taxon>Trichinellida</taxon>
        <taxon>Trichinellidae</taxon>
        <taxon>Trichinella</taxon>
    </lineage>
</organism>
<dbReference type="STRING" id="144512.A0A0V0U4W5"/>